<organism evidence="1 2">
    <name type="scientific">Ectocarpus siliculosus</name>
    <name type="common">Brown alga</name>
    <name type="synonym">Conferva siliculosa</name>
    <dbReference type="NCBI Taxonomy" id="2880"/>
    <lineage>
        <taxon>Eukaryota</taxon>
        <taxon>Sar</taxon>
        <taxon>Stramenopiles</taxon>
        <taxon>Ochrophyta</taxon>
        <taxon>PX clade</taxon>
        <taxon>Phaeophyceae</taxon>
        <taxon>Ectocarpales</taxon>
        <taxon>Ectocarpaceae</taxon>
        <taxon>Ectocarpus</taxon>
    </lineage>
</organism>
<dbReference type="EMBL" id="FN648283">
    <property type="protein sequence ID" value="CBJ30188.1"/>
    <property type="molecule type" value="Genomic_DNA"/>
</dbReference>
<evidence type="ECO:0000313" key="2">
    <source>
        <dbReference type="Proteomes" id="UP000002630"/>
    </source>
</evidence>
<keyword evidence="2" id="KW-1185">Reference proteome</keyword>
<protein>
    <submittedName>
        <fullName evidence="1">Uncharacterized protein</fullName>
    </submittedName>
</protein>
<dbReference type="EMBL" id="FN649746">
    <property type="protein sequence ID" value="CBJ30188.1"/>
    <property type="molecule type" value="Genomic_DNA"/>
</dbReference>
<name>D7FND4_ECTSI</name>
<reference evidence="1 2" key="1">
    <citation type="journal article" date="2010" name="Nature">
        <title>The Ectocarpus genome and the independent evolution of multicellularity in brown algae.</title>
        <authorList>
            <person name="Cock J.M."/>
            <person name="Sterck L."/>
            <person name="Rouze P."/>
            <person name="Scornet D."/>
            <person name="Allen A.E."/>
            <person name="Amoutzias G."/>
            <person name="Anthouard V."/>
            <person name="Artiguenave F."/>
            <person name="Aury J.M."/>
            <person name="Badger J.H."/>
            <person name="Beszteri B."/>
            <person name="Billiau K."/>
            <person name="Bonnet E."/>
            <person name="Bothwell J.H."/>
            <person name="Bowler C."/>
            <person name="Boyen C."/>
            <person name="Brownlee C."/>
            <person name="Carrano C.J."/>
            <person name="Charrier B."/>
            <person name="Cho G.Y."/>
            <person name="Coelho S.M."/>
            <person name="Collen J."/>
            <person name="Corre E."/>
            <person name="Da Silva C."/>
            <person name="Delage L."/>
            <person name="Delaroque N."/>
            <person name="Dittami S.M."/>
            <person name="Doulbeau S."/>
            <person name="Elias M."/>
            <person name="Farnham G."/>
            <person name="Gachon C.M."/>
            <person name="Gschloessl B."/>
            <person name="Heesch S."/>
            <person name="Jabbari K."/>
            <person name="Jubin C."/>
            <person name="Kawai H."/>
            <person name="Kimura K."/>
            <person name="Kloareg B."/>
            <person name="Kupper F.C."/>
            <person name="Lang D."/>
            <person name="Le Bail A."/>
            <person name="Leblanc C."/>
            <person name="Lerouge P."/>
            <person name="Lohr M."/>
            <person name="Lopez P.J."/>
            <person name="Martens C."/>
            <person name="Maumus F."/>
            <person name="Michel G."/>
            <person name="Miranda-Saavedra D."/>
            <person name="Morales J."/>
            <person name="Moreau H."/>
            <person name="Motomura T."/>
            <person name="Nagasato C."/>
            <person name="Napoli C.A."/>
            <person name="Nelson D.R."/>
            <person name="Nyvall-Collen P."/>
            <person name="Peters A.F."/>
            <person name="Pommier C."/>
            <person name="Potin P."/>
            <person name="Poulain J."/>
            <person name="Quesneville H."/>
            <person name="Read B."/>
            <person name="Rensing S.A."/>
            <person name="Ritter A."/>
            <person name="Rousvoal S."/>
            <person name="Samanta M."/>
            <person name="Samson G."/>
            <person name="Schroeder D.C."/>
            <person name="Segurens B."/>
            <person name="Strittmatter M."/>
            <person name="Tonon T."/>
            <person name="Tregear J.W."/>
            <person name="Valentin K."/>
            <person name="von Dassow P."/>
            <person name="Yamagishi T."/>
            <person name="Van de Peer Y."/>
            <person name="Wincker P."/>
        </authorList>
    </citation>
    <scope>NUCLEOTIDE SEQUENCE [LARGE SCALE GENOMIC DNA]</scope>
    <source>
        <strain evidence="2">Ec32 / CCAP1310/4</strain>
    </source>
</reference>
<sequence length="80" mass="8915">MAGVVSKAIHLCLSQDARRSFDSGVPSFVGEVRRKHLSVMKPESGVDRLVEGHYIHRRTDGGRESGIERGVAWGRVGREW</sequence>
<evidence type="ECO:0000313" key="1">
    <source>
        <dbReference type="EMBL" id="CBJ30188.1"/>
    </source>
</evidence>
<dbReference type="InParanoid" id="D7FND4"/>
<gene>
    <name evidence="1" type="ORF">Esi_0179_0028</name>
</gene>
<dbReference type="AlphaFoldDB" id="D7FND4"/>
<proteinExistence type="predicted"/>
<accession>D7FND4</accession>
<dbReference type="Proteomes" id="UP000002630">
    <property type="component" value="Linkage Group LG21"/>
</dbReference>